<keyword evidence="4" id="KW-0443">Lipid metabolism</keyword>
<protein>
    <recommendedName>
        <fullName evidence="1">1-alkyl-2-acetylglycerophosphocholine esterase</fullName>
        <ecNumber evidence="1">3.1.1.47</ecNumber>
    </recommendedName>
</protein>
<dbReference type="GO" id="GO:0016042">
    <property type="term" value="P:lipid catabolic process"/>
    <property type="evidence" value="ECO:0007669"/>
    <property type="project" value="UniProtKB-KW"/>
</dbReference>
<dbReference type="InterPro" id="IPR029058">
    <property type="entry name" value="AB_hydrolase_fold"/>
</dbReference>
<dbReference type="Proteomes" id="UP001140513">
    <property type="component" value="Unassembled WGS sequence"/>
</dbReference>
<evidence type="ECO:0000313" key="5">
    <source>
        <dbReference type="EMBL" id="KAJ4358572.1"/>
    </source>
</evidence>
<evidence type="ECO:0000256" key="1">
    <source>
        <dbReference type="ARBA" id="ARBA00013201"/>
    </source>
</evidence>
<proteinExistence type="predicted"/>
<dbReference type="PANTHER" id="PTHR10272">
    <property type="entry name" value="PLATELET-ACTIVATING FACTOR ACETYLHYDROLASE"/>
    <property type="match status" value="1"/>
</dbReference>
<keyword evidence="6" id="KW-1185">Reference proteome</keyword>
<dbReference type="SUPFAM" id="SSF53474">
    <property type="entry name" value="alpha/beta-Hydrolases"/>
    <property type="match status" value="1"/>
</dbReference>
<dbReference type="EC" id="3.1.1.47" evidence="1"/>
<dbReference type="EMBL" id="JAPEUX010000002">
    <property type="protein sequence ID" value="KAJ4358572.1"/>
    <property type="molecule type" value="Genomic_DNA"/>
</dbReference>
<name>A0A9W8XT02_9PLEO</name>
<evidence type="ECO:0000313" key="6">
    <source>
        <dbReference type="Proteomes" id="UP001140513"/>
    </source>
</evidence>
<dbReference type="PANTHER" id="PTHR10272:SF14">
    <property type="entry name" value="PAF ACETYLHYDROLASE FAMILY PROTEIN"/>
    <property type="match status" value="1"/>
</dbReference>
<gene>
    <name evidence="5" type="ORF">N0V89_003156</name>
</gene>
<dbReference type="RefSeq" id="XP_056075431.1">
    <property type="nucleotide sequence ID" value="XM_056211958.1"/>
</dbReference>
<evidence type="ECO:0000256" key="2">
    <source>
        <dbReference type="ARBA" id="ARBA00022801"/>
    </source>
</evidence>
<dbReference type="OrthoDB" id="2363873at2759"/>
<dbReference type="GeneID" id="80906686"/>
<reference evidence="5" key="1">
    <citation type="submission" date="2022-10" db="EMBL/GenBank/DDBJ databases">
        <title>Tapping the CABI collections for fungal endophytes: first genome assemblies for Collariella, Neodidymelliopsis, Ascochyta clinopodiicola, Didymella pomorum, Didymosphaeria variabile, Neocosmospora piperis and Neocucurbitaria cava.</title>
        <authorList>
            <person name="Hill R."/>
        </authorList>
    </citation>
    <scope>NUCLEOTIDE SEQUENCE</scope>
    <source>
        <strain evidence="5">IMI 356815</strain>
    </source>
</reference>
<dbReference type="Gene3D" id="3.40.50.1820">
    <property type="entry name" value="alpha/beta hydrolase"/>
    <property type="match status" value="1"/>
</dbReference>
<keyword evidence="2" id="KW-0378">Hydrolase</keyword>
<evidence type="ECO:0000256" key="3">
    <source>
        <dbReference type="ARBA" id="ARBA00022963"/>
    </source>
</evidence>
<evidence type="ECO:0000256" key="4">
    <source>
        <dbReference type="ARBA" id="ARBA00023098"/>
    </source>
</evidence>
<dbReference type="GO" id="GO:0003847">
    <property type="term" value="F:1-alkyl-2-acetylglycerophosphocholine esterase activity"/>
    <property type="evidence" value="ECO:0007669"/>
    <property type="project" value="UniProtKB-EC"/>
</dbReference>
<accession>A0A9W8XT02</accession>
<dbReference type="AlphaFoldDB" id="A0A9W8XT02"/>
<organism evidence="5 6">
    <name type="scientific">Didymosphaeria variabile</name>
    <dbReference type="NCBI Taxonomy" id="1932322"/>
    <lineage>
        <taxon>Eukaryota</taxon>
        <taxon>Fungi</taxon>
        <taxon>Dikarya</taxon>
        <taxon>Ascomycota</taxon>
        <taxon>Pezizomycotina</taxon>
        <taxon>Dothideomycetes</taxon>
        <taxon>Pleosporomycetidae</taxon>
        <taxon>Pleosporales</taxon>
        <taxon>Massarineae</taxon>
        <taxon>Didymosphaeriaceae</taxon>
        <taxon>Didymosphaeria</taxon>
    </lineage>
</organism>
<keyword evidence="3" id="KW-0442">Lipid degradation</keyword>
<sequence>MADSEVAPILIPAPNGPYAVGYGTAKVPGYQRPIMISLFYPIERTAATPPTAVPYMPPLTSSILDLGLSREGLPEVFNRMRLQSSEYAGAISDDLREFPLVLLSPGLTLSRHQYNAMAQSVASEGYAVVTMDHAKEAMVVEWPDGTHTRGNISLNVATDNVVKHARLLETRVRDARFVLTQLAFLGVVKQLIPHFPHARSPFDRQRAAIIGHSFGGATAVCTMMQDRRFMGAMNMDGSQYGISRPVERLVVLFGRGEPDPRNRRNNSTWARLLRYARRLREISLAESAHHTFSDLPLIFKLGGIANEEMARELAGTLDGERSLKIVTAYIKDFADKVLKGENGQLYTGSSILYPEIELIKGRRRA</sequence>
<comment type="caution">
    <text evidence="5">The sequence shown here is derived from an EMBL/GenBank/DDBJ whole genome shotgun (WGS) entry which is preliminary data.</text>
</comment>
<dbReference type="Pfam" id="PF03403">
    <property type="entry name" value="PAF-AH_p_II"/>
    <property type="match status" value="1"/>
</dbReference>